<comment type="caution">
    <text evidence="1">The sequence shown here is derived from an EMBL/GenBank/DDBJ whole genome shotgun (WGS) entry which is preliminary data.</text>
</comment>
<proteinExistence type="predicted"/>
<dbReference type="Proteomes" id="UP000814033">
    <property type="component" value="Unassembled WGS sequence"/>
</dbReference>
<sequence length="355" mass="40792">MANSPLEVQMLIMEWVYRLSQSKKIDYATLRACALVCHAWTPTAQRLLFRRVPHAQSTDSRQNPDAIPLLIRTLRNNPYLSTAVRSISIKVDIDEVTSELSDGVALLELCPHVQGIEIEDFMNTDVMYPALEARLRAIQLHPVFLYPYGRPSFVALLLRTWPNLRVLHVIGWVNDALPPISATGTLQALIFLEWECIEWLLPPGNDFTALRDLELIEPFWHDDGWQQLQITSVLSRLYTLRVSGLFPPQEFLEHLKDLESLTFTDLPQEDITLPPRLRYVGYHRDVWDSNTDGSMECMIAALRPLAHLQLVTTTRGATEAQIKALAEVCRDRAVALEIRQTTRDFPYPRWDIDWI</sequence>
<evidence type="ECO:0000313" key="1">
    <source>
        <dbReference type="EMBL" id="KAI0051983.1"/>
    </source>
</evidence>
<protein>
    <submittedName>
        <fullName evidence="1">Uncharacterized protein</fullName>
    </submittedName>
</protein>
<gene>
    <name evidence="1" type="ORF">FA95DRAFT_1602218</name>
</gene>
<keyword evidence="2" id="KW-1185">Reference proteome</keyword>
<name>A0ACB8S859_9AGAM</name>
<organism evidence="1 2">
    <name type="scientific">Auriscalpium vulgare</name>
    <dbReference type="NCBI Taxonomy" id="40419"/>
    <lineage>
        <taxon>Eukaryota</taxon>
        <taxon>Fungi</taxon>
        <taxon>Dikarya</taxon>
        <taxon>Basidiomycota</taxon>
        <taxon>Agaricomycotina</taxon>
        <taxon>Agaricomycetes</taxon>
        <taxon>Russulales</taxon>
        <taxon>Auriscalpiaceae</taxon>
        <taxon>Auriscalpium</taxon>
    </lineage>
</organism>
<dbReference type="EMBL" id="MU275848">
    <property type="protein sequence ID" value="KAI0051983.1"/>
    <property type="molecule type" value="Genomic_DNA"/>
</dbReference>
<reference evidence="1" key="2">
    <citation type="journal article" date="2022" name="New Phytol.">
        <title>Evolutionary transition to the ectomycorrhizal habit in the genomes of a hyperdiverse lineage of mushroom-forming fungi.</title>
        <authorList>
            <person name="Looney B."/>
            <person name="Miyauchi S."/>
            <person name="Morin E."/>
            <person name="Drula E."/>
            <person name="Courty P.E."/>
            <person name="Kohler A."/>
            <person name="Kuo A."/>
            <person name="LaButti K."/>
            <person name="Pangilinan J."/>
            <person name="Lipzen A."/>
            <person name="Riley R."/>
            <person name="Andreopoulos W."/>
            <person name="He G."/>
            <person name="Johnson J."/>
            <person name="Nolan M."/>
            <person name="Tritt A."/>
            <person name="Barry K.W."/>
            <person name="Grigoriev I.V."/>
            <person name="Nagy L.G."/>
            <person name="Hibbett D."/>
            <person name="Henrissat B."/>
            <person name="Matheny P.B."/>
            <person name="Labbe J."/>
            <person name="Martin F.M."/>
        </authorList>
    </citation>
    <scope>NUCLEOTIDE SEQUENCE</scope>
    <source>
        <strain evidence="1">FP105234-sp</strain>
    </source>
</reference>
<evidence type="ECO:0000313" key="2">
    <source>
        <dbReference type="Proteomes" id="UP000814033"/>
    </source>
</evidence>
<accession>A0ACB8S859</accession>
<reference evidence="1" key="1">
    <citation type="submission" date="2021-02" db="EMBL/GenBank/DDBJ databases">
        <authorList>
            <consortium name="DOE Joint Genome Institute"/>
            <person name="Ahrendt S."/>
            <person name="Looney B.P."/>
            <person name="Miyauchi S."/>
            <person name="Morin E."/>
            <person name="Drula E."/>
            <person name="Courty P.E."/>
            <person name="Chicoki N."/>
            <person name="Fauchery L."/>
            <person name="Kohler A."/>
            <person name="Kuo A."/>
            <person name="Labutti K."/>
            <person name="Pangilinan J."/>
            <person name="Lipzen A."/>
            <person name="Riley R."/>
            <person name="Andreopoulos W."/>
            <person name="He G."/>
            <person name="Johnson J."/>
            <person name="Barry K.W."/>
            <person name="Grigoriev I.V."/>
            <person name="Nagy L."/>
            <person name="Hibbett D."/>
            <person name="Henrissat B."/>
            <person name="Matheny P.B."/>
            <person name="Labbe J."/>
            <person name="Martin F."/>
        </authorList>
    </citation>
    <scope>NUCLEOTIDE SEQUENCE</scope>
    <source>
        <strain evidence="1">FP105234-sp</strain>
    </source>
</reference>